<name>I3EJ63_NEMP3</name>
<dbReference type="VEuPathDB" id="MicrosporidiaDB:NEQG_00030"/>
<dbReference type="InParanoid" id="I3EJ63"/>
<organism evidence="5 6">
    <name type="scientific">Nematocida parisii (strain ERTm3)</name>
    <name type="common">Nematode killer fungus</name>
    <dbReference type="NCBI Taxonomy" id="935791"/>
    <lineage>
        <taxon>Eukaryota</taxon>
        <taxon>Fungi</taxon>
        <taxon>Fungi incertae sedis</taxon>
        <taxon>Microsporidia</taxon>
        <taxon>Nematocida</taxon>
    </lineage>
</organism>
<evidence type="ECO:0008006" key="7">
    <source>
        <dbReference type="Google" id="ProtNLM"/>
    </source>
</evidence>
<dbReference type="GO" id="GO:0006820">
    <property type="term" value="P:monoatomic anion transport"/>
    <property type="evidence" value="ECO:0007669"/>
    <property type="project" value="TreeGrafter"/>
</dbReference>
<dbReference type="InterPro" id="IPR016688">
    <property type="entry name" value="MscS-like_plants/fungi"/>
</dbReference>
<dbReference type="OrthoDB" id="544685at2759"/>
<evidence type="ECO:0000256" key="3">
    <source>
        <dbReference type="SAM" id="MobiDB-lite"/>
    </source>
</evidence>
<dbReference type="GO" id="GO:0008381">
    <property type="term" value="F:mechanosensitive monoatomic ion channel activity"/>
    <property type="evidence" value="ECO:0007669"/>
    <property type="project" value="TreeGrafter"/>
</dbReference>
<dbReference type="GO" id="GO:0005886">
    <property type="term" value="C:plasma membrane"/>
    <property type="evidence" value="ECO:0007669"/>
    <property type="project" value="TreeGrafter"/>
</dbReference>
<feature type="transmembrane region" description="Helical" evidence="4">
    <location>
        <begin position="179"/>
        <end position="204"/>
    </location>
</feature>
<keyword evidence="4" id="KW-0472">Membrane</keyword>
<dbReference type="HOGENOM" id="CLU_032061_0_0_1"/>
<evidence type="ECO:0000256" key="1">
    <source>
        <dbReference type="ARBA" id="ARBA00004141"/>
    </source>
</evidence>
<comment type="subcellular location">
    <subcellularLocation>
        <location evidence="1">Membrane</location>
        <topology evidence="1">Multi-pass membrane protein</topology>
    </subcellularLocation>
</comment>
<evidence type="ECO:0000313" key="6">
    <source>
        <dbReference type="Proteomes" id="UP000002872"/>
    </source>
</evidence>
<gene>
    <name evidence="5" type="ORF">NEQG_00030</name>
</gene>
<dbReference type="InterPro" id="IPR011992">
    <property type="entry name" value="EF-hand-dom_pair"/>
</dbReference>
<protein>
    <recommendedName>
        <fullName evidence="7">EF-hand domain-containing protein</fullName>
    </recommendedName>
</protein>
<keyword evidence="4" id="KW-0812">Transmembrane</keyword>
<evidence type="ECO:0000256" key="2">
    <source>
        <dbReference type="ARBA" id="ARBA00008017"/>
    </source>
</evidence>
<dbReference type="OMA" id="NMTRAPE"/>
<feature type="transmembrane region" description="Helical" evidence="4">
    <location>
        <begin position="155"/>
        <end position="173"/>
    </location>
</feature>
<sequence length="594" mass="68210">MGSNDKEENTQGDSTPPQAEAPEEILTETNMSLDKKKEEEEFNWFEETADFGFDDIDDLPKHKSITKKINKLILPAGAALIVTCFFGIFVLNFIPVRLREFYGYSFKHILILTSILTFFLILTKLIIHGLYILIRDNITDNRIMHNKRLKVELTFGAWFFEMIPLGIYLNNYIPWAQKILDKMFLCGFLSVLAFIGKGILMELFRERFLAKSLKKKAKDIEVKNRIVNAMREYCYEEHTEEIQQPLSTCFFVSCMTGEDEELVDSTGMEFVRGDIDRVVGDIFTASIFDKNQLTQHELLALARDVFMKCSKNQDYITFDDFCEIFPTSQAAIQAFLYFDVGESKTISKKGIRDTLGMFYYDRKNLQTSFDSLNNFVHVLDNLATVVTIVPLIIIYLIVLGFPIKQLLAFSLSSALILNFFVSGVAKDFCLNASFVITHPYDIGDDVIINGKDYVIYRTSLYKTEVLAIDGGKISFLNKALADKSIINMTRAPHKLMHISFNLKPEISKSKFKVIKKHILHYLRAKNEIFYETFTIQSQSEAVCKVQGHACVLVTRYRSISSKMAKLEQKIELVRYVKELLKELKVDGGPDKKKK</sequence>
<dbReference type="PANTHER" id="PTHR31618:SF1">
    <property type="entry name" value="EF-HAND DOMAIN-CONTAINING PROTEIN"/>
    <property type="match status" value="1"/>
</dbReference>
<accession>I3EJ63</accession>
<dbReference type="PANTHER" id="PTHR31618">
    <property type="entry name" value="MECHANOSENSITIVE ION CHANNEL PROTEIN 5"/>
    <property type="match status" value="1"/>
</dbReference>
<dbReference type="EMBL" id="GL870876">
    <property type="protein sequence ID" value="EIJ89260.1"/>
    <property type="molecule type" value="Genomic_DNA"/>
</dbReference>
<evidence type="ECO:0000256" key="4">
    <source>
        <dbReference type="SAM" id="Phobius"/>
    </source>
</evidence>
<keyword evidence="4" id="KW-1133">Transmembrane helix</keyword>
<feature type="transmembrane region" description="Helical" evidence="4">
    <location>
        <begin position="72"/>
        <end position="94"/>
    </location>
</feature>
<proteinExistence type="inferred from homology"/>
<feature type="region of interest" description="Disordered" evidence="3">
    <location>
        <begin position="1"/>
        <end position="34"/>
    </location>
</feature>
<feature type="transmembrane region" description="Helical" evidence="4">
    <location>
        <begin position="109"/>
        <end position="134"/>
    </location>
</feature>
<dbReference type="AlphaFoldDB" id="I3EJ63"/>
<reference evidence="5" key="1">
    <citation type="submission" date="2011-01" db="EMBL/GenBank/DDBJ databases">
        <title>The Genome Sequence of Nematocida parisii strain ERTm3.</title>
        <authorList>
            <consortium name="The Broad Institute Genome Sequencing Platform"/>
            <consortium name="The Broad Institute Genome Sequencing Center for Infectious Disease"/>
            <person name="Cuomo C."/>
            <person name="Troemel E."/>
            <person name="Young S.K."/>
            <person name="Zeng Q."/>
            <person name="Gargeya S."/>
            <person name="Fitzgerald M."/>
            <person name="Haas B."/>
            <person name="Abouelleil A."/>
            <person name="Alvarado L."/>
            <person name="Arachchi H.M."/>
            <person name="Berlin A."/>
            <person name="Chapman S.B."/>
            <person name="Gearin G."/>
            <person name="Goldberg J."/>
            <person name="Griggs A."/>
            <person name="Gujja S."/>
            <person name="Hansen M."/>
            <person name="Heiman D."/>
            <person name="Howarth C."/>
            <person name="Larimer J."/>
            <person name="Lui A."/>
            <person name="MacDonald P.J.P."/>
            <person name="McCowen C."/>
            <person name="Montmayeur A."/>
            <person name="Murphy C."/>
            <person name="Neiman D."/>
            <person name="Pearson M."/>
            <person name="Priest M."/>
            <person name="Roberts A."/>
            <person name="Saif S."/>
            <person name="Shea T."/>
            <person name="Sisk P."/>
            <person name="Stolte C."/>
            <person name="Sykes S."/>
            <person name="Wortman J."/>
            <person name="Nusbaum C."/>
            <person name="Birren B."/>
        </authorList>
    </citation>
    <scope>NUCLEOTIDE SEQUENCE</scope>
    <source>
        <strain evidence="5">ERTm3</strain>
    </source>
</reference>
<evidence type="ECO:0000313" key="5">
    <source>
        <dbReference type="EMBL" id="EIJ89260.1"/>
    </source>
</evidence>
<dbReference type="SUPFAM" id="SSF47473">
    <property type="entry name" value="EF-hand"/>
    <property type="match status" value="1"/>
</dbReference>
<comment type="similarity">
    <text evidence="2">Belongs to the MscS (TC 1.A.23) family.</text>
</comment>
<keyword evidence="6" id="KW-1185">Reference proteome</keyword>
<dbReference type="Proteomes" id="UP000002872">
    <property type="component" value="Unassembled WGS sequence"/>
</dbReference>
<feature type="transmembrane region" description="Helical" evidence="4">
    <location>
        <begin position="382"/>
        <end position="401"/>
    </location>
</feature>